<dbReference type="Gene3D" id="3.90.850.10">
    <property type="entry name" value="Fumarylacetoacetase-like, C-terminal domain"/>
    <property type="match status" value="1"/>
</dbReference>
<protein>
    <submittedName>
        <fullName evidence="1">Hydratase</fullName>
    </submittedName>
</protein>
<proteinExistence type="predicted"/>
<reference evidence="1 2" key="1">
    <citation type="submission" date="2017-07" db="EMBL/GenBank/DDBJ databases">
        <title>Draft whole genome sequences of clinical Proprionibacteriaceae strains.</title>
        <authorList>
            <person name="Bernier A.-M."/>
            <person name="Bernard K."/>
            <person name="Domingo M.-C."/>
        </authorList>
    </citation>
    <scope>NUCLEOTIDE SEQUENCE [LARGE SCALE GENOMIC DNA]</scope>
    <source>
        <strain evidence="1 2">NML 130396</strain>
    </source>
</reference>
<dbReference type="PANTHER" id="PTHR30143">
    <property type="entry name" value="ACID HYDRATASE"/>
    <property type="match status" value="1"/>
</dbReference>
<evidence type="ECO:0000313" key="2">
    <source>
        <dbReference type="Proteomes" id="UP000216311"/>
    </source>
</evidence>
<accession>A0A255H941</accession>
<evidence type="ECO:0000313" key="1">
    <source>
        <dbReference type="EMBL" id="OYO23942.1"/>
    </source>
</evidence>
<comment type="caution">
    <text evidence="1">The sequence shown here is derived from an EMBL/GenBank/DDBJ whole genome shotgun (WGS) entry which is preliminary data.</text>
</comment>
<gene>
    <name evidence="1" type="ORF">CGZ93_05375</name>
</gene>
<dbReference type="InterPro" id="IPR036663">
    <property type="entry name" value="Fumarylacetoacetase_C_sf"/>
</dbReference>
<dbReference type="AlphaFoldDB" id="A0A255H941"/>
<name>A0A255H941_9ACTN</name>
<keyword evidence="2" id="KW-1185">Reference proteome</keyword>
<dbReference type="Proteomes" id="UP000216311">
    <property type="component" value="Unassembled WGS sequence"/>
</dbReference>
<organism evidence="1 2">
    <name type="scientific">Enemella dayhoffiae</name>
    <dbReference type="NCBI Taxonomy" id="2016507"/>
    <lineage>
        <taxon>Bacteria</taxon>
        <taxon>Bacillati</taxon>
        <taxon>Actinomycetota</taxon>
        <taxon>Actinomycetes</taxon>
        <taxon>Propionibacteriales</taxon>
        <taxon>Propionibacteriaceae</taxon>
        <taxon>Enemella</taxon>
    </lineage>
</organism>
<dbReference type="PANTHER" id="PTHR30143:SF0">
    <property type="entry name" value="2-KETO-4-PENTENOATE HYDRATASE"/>
    <property type="match status" value="1"/>
</dbReference>
<sequence length="254" mass="26960">MDAVQLLRAAVRDESPVERLPEGSVPDSRVGAYARQRAWADGAPVAGWKIAATSIAGQRHLRVDGPLAGCLTEAMLLEPGEPVSLAGNRMRLAELEFAFRLIQDLPPREGDYSLEEVLTGTGDLLLSWEIPSTRFADPATVGAVPLILDNACAHQLALAPAADQGWREADLPGTEVRATNSNGTVHQGRGGNAMGDPRVALTWLVNELSAAGIGVQARQFVTTGVCIDPMPVAPGESITGEWGRFGSFGLRFTE</sequence>
<dbReference type="OrthoDB" id="9792137at2"/>
<dbReference type="RefSeq" id="WP_094363124.1">
    <property type="nucleotide sequence ID" value="NZ_NMVQ01000006.1"/>
</dbReference>
<dbReference type="EMBL" id="NMVQ01000006">
    <property type="protein sequence ID" value="OYO23942.1"/>
    <property type="molecule type" value="Genomic_DNA"/>
</dbReference>
<dbReference type="GO" id="GO:0008684">
    <property type="term" value="F:2-oxopent-4-enoate hydratase activity"/>
    <property type="evidence" value="ECO:0007669"/>
    <property type="project" value="TreeGrafter"/>
</dbReference>
<dbReference type="InterPro" id="IPR050772">
    <property type="entry name" value="Hydratase-Decarb/MhpD_sf"/>
</dbReference>
<dbReference type="GO" id="GO:0005737">
    <property type="term" value="C:cytoplasm"/>
    <property type="evidence" value="ECO:0007669"/>
    <property type="project" value="TreeGrafter"/>
</dbReference>
<dbReference type="SUPFAM" id="SSF56529">
    <property type="entry name" value="FAH"/>
    <property type="match status" value="1"/>
</dbReference>